<reference evidence="3" key="1">
    <citation type="submission" date="2021-01" db="EMBL/GenBank/DDBJ databases">
        <authorList>
            <person name="Corre E."/>
            <person name="Pelletier E."/>
            <person name="Niang G."/>
            <person name="Scheremetjew M."/>
            <person name="Finn R."/>
            <person name="Kale V."/>
            <person name="Holt S."/>
            <person name="Cochrane G."/>
            <person name="Meng A."/>
            <person name="Brown T."/>
            <person name="Cohen L."/>
        </authorList>
    </citation>
    <scope>NUCLEOTIDE SEQUENCE</scope>
    <source>
        <strain evidence="3">Clade-D-RCC2572</strain>
    </source>
</reference>
<dbReference type="SMART" id="SM00332">
    <property type="entry name" value="PP2Cc"/>
    <property type="match status" value="1"/>
</dbReference>
<dbReference type="AlphaFoldDB" id="A0A6T5SZ91"/>
<dbReference type="GO" id="GO:0004722">
    <property type="term" value="F:protein serine/threonine phosphatase activity"/>
    <property type="evidence" value="ECO:0007669"/>
    <property type="project" value="InterPro"/>
</dbReference>
<feature type="domain" description="PPM-type phosphatase" evidence="2">
    <location>
        <begin position="189"/>
        <end position="489"/>
    </location>
</feature>
<sequence length="491" mass="53794">MESRASTSEGGAGRMTMRRVDSARSGEDMKARVDGGVGMGVGGVNIDERGVSGECVARGGGDDDVRARKRERKTRRRAERAERGGAGDAGEEDWEIREKRRSKSKHGKNRRDDDADDAKRLRVEHGCDVGGGSKSTTSDASEEADETPQNDETGDMDSARASPVLDQVDQDKQGDEKVHVPSMVGPIVVVGWAEEQGQRSYMEDRFVAMTNYKPLDECDGVRRSFLGVYDGHNGDWAAQYCSESMHKYLNREIFTEDSAPECPDAKSKYDENMTAALKRMYLECDDHILDATFSEGRRDGCTAVNILQVGKVLFAAHAGDSRAVIVYADGRARAMTEDHKPSSATERRRITAVGGKIEFCGCWRVVADHPFKPVRAALAVSRSLGDIDFKRPKDAGVTAEPDVKRFELNKNVNFLIIASDGLWDVIRDQEAGDIARNTLTSFGVFKDGKCVLTDIKSIEVACHAAAKELLDTSLNRGTSDNVTAIVAVYVH</sequence>
<evidence type="ECO:0000256" key="1">
    <source>
        <dbReference type="SAM" id="MobiDB-lite"/>
    </source>
</evidence>
<gene>
    <name evidence="3" type="ORF">OMED0929_LOCUS1313</name>
</gene>
<dbReference type="PROSITE" id="PS51746">
    <property type="entry name" value="PPM_2"/>
    <property type="match status" value="1"/>
</dbReference>
<feature type="compositionally biased region" description="Basic residues" evidence="1">
    <location>
        <begin position="99"/>
        <end position="109"/>
    </location>
</feature>
<evidence type="ECO:0000313" key="3">
    <source>
        <dbReference type="EMBL" id="CAD8577656.1"/>
    </source>
</evidence>
<name>A0A6T5SZ91_9CHLO</name>
<proteinExistence type="predicted"/>
<protein>
    <recommendedName>
        <fullName evidence="2">PPM-type phosphatase domain-containing protein</fullName>
    </recommendedName>
</protein>
<dbReference type="InterPro" id="IPR015655">
    <property type="entry name" value="PP2C"/>
</dbReference>
<feature type="compositionally biased region" description="Basic and acidic residues" evidence="1">
    <location>
        <begin position="110"/>
        <end position="127"/>
    </location>
</feature>
<dbReference type="SUPFAM" id="SSF81606">
    <property type="entry name" value="PP2C-like"/>
    <property type="match status" value="1"/>
</dbReference>
<dbReference type="PANTHER" id="PTHR47992">
    <property type="entry name" value="PROTEIN PHOSPHATASE"/>
    <property type="match status" value="1"/>
</dbReference>
<dbReference type="EMBL" id="HBEW01001547">
    <property type="protein sequence ID" value="CAD8577656.1"/>
    <property type="molecule type" value="Transcribed_RNA"/>
</dbReference>
<accession>A0A6T5SZ91</accession>
<dbReference type="Pfam" id="PF00481">
    <property type="entry name" value="PP2C"/>
    <property type="match status" value="1"/>
</dbReference>
<evidence type="ECO:0000259" key="2">
    <source>
        <dbReference type="PROSITE" id="PS51746"/>
    </source>
</evidence>
<feature type="compositionally biased region" description="Basic residues" evidence="1">
    <location>
        <begin position="67"/>
        <end position="78"/>
    </location>
</feature>
<feature type="compositionally biased region" description="Basic and acidic residues" evidence="1">
    <location>
        <begin position="18"/>
        <end position="33"/>
    </location>
</feature>
<organism evidence="3">
    <name type="scientific">Ostreococcus mediterraneus</name>
    <dbReference type="NCBI Taxonomy" id="1486918"/>
    <lineage>
        <taxon>Eukaryota</taxon>
        <taxon>Viridiplantae</taxon>
        <taxon>Chlorophyta</taxon>
        <taxon>Mamiellophyceae</taxon>
        <taxon>Mamiellales</taxon>
        <taxon>Bathycoccaceae</taxon>
        <taxon>Ostreococcus</taxon>
    </lineage>
</organism>
<dbReference type="CDD" id="cd00143">
    <property type="entry name" value="PP2Cc"/>
    <property type="match status" value="1"/>
</dbReference>
<dbReference type="InterPro" id="IPR036457">
    <property type="entry name" value="PPM-type-like_dom_sf"/>
</dbReference>
<dbReference type="Gene3D" id="3.60.40.10">
    <property type="entry name" value="PPM-type phosphatase domain"/>
    <property type="match status" value="1"/>
</dbReference>
<dbReference type="InterPro" id="IPR001932">
    <property type="entry name" value="PPM-type_phosphatase-like_dom"/>
</dbReference>
<feature type="region of interest" description="Disordered" evidence="1">
    <location>
        <begin position="1"/>
        <end position="161"/>
    </location>
</feature>
<feature type="compositionally biased region" description="Acidic residues" evidence="1">
    <location>
        <begin position="140"/>
        <end position="155"/>
    </location>
</feature>